<name>A0A8J7RJD4_9HYPH</name>
<sequence length="54" mass="5266">MSDTPPLPGDETEPGTKQSAPDVCPDCGGSGRKDGTDCPTCAGTGTVTVIVGDA</sequence>
<accession>A0A8J7RJD4</accession>
<evidence type="ECO:0000256" key="1">
    <source>
        <dbReference type="SAM" id="MobiDB-lite"/>
    </source>
</evidence>
<comment type="caution">
    <text evidence="2">The sequence shown here is derived from an EMBL/GenBank/DDBJ whole genome shotgun (WGS) entry which is preliminary data.</text>
</comment>
<dbReference type="RefSeq" id="WP_209335532.1">
    <property type="nucleotide sequence ID" value="NZ_JAGIYY010000003.1"/>
</dbReference>
<keyword evidence="3" id="KW-1185">Reference proteome</keyword>
<feature type="region of interest" description="Disordered" evidence="1">
    <location>
        <begin position="1"/>
        <end position="44"/>
    </location>
</feature>
<dbReference type="AlphaFoldDB" id="A0A8J7RJD4"/>
<dbReference type="SUPFAM" id="SSF57938">
    <property type="entry name" value="DnaJ/Hsp40 cysteine-rich domain"/>
    <property type="match status" value="1"/>
</dbReference>
<evidence type="ECO:0000313" key="2">
    <source>
        <dbReference type="EMBL" id="MBP0439541.1"/>
    </source>
</evidence>
<reference evidence="2" key="1">
    <citation type="submission" date="2021-03" db="EMBL/GenBank/DDBJ databases">
        <title>Genome sequencing and assembly of Tianweitania sediminis.</title>
        <authorList>
            <person name="Chhetri G."/>
        </authorList>
    </citation>
    <scope>NUCLEOTIDE SEQUENCE</scope>
    <source>
        <strain evidence="2">Z8</strain>
    </source>
</reference>
<dbReference type="Proteomes" id="UP000666240">
    <property type="component" value="Unassembled WGS sequence"/>
</dbReference>
<protein>
    <recommendedName>
        <fullName evidence="4">Molecular chaperone DnaJ</fullName>
    </recommendedName>
</protein>
<evidence type="ECO:0000313" key="3">
    <source>
        <dbReference type="Proteomes" id="UP000666240"/>
    </source>
</evidence>
<gene>
    <name evidence="2" type="ORF">J5Y06_12840</name>
</gene>
<evidence type="ECO:0008006" key="4">
    <source>
        <dbReference type="Google" id="ProtNLM"/>
    </source>
</evidence>
<organism evidence="2 3">
    <name type="scientific">Tianweitania sediminis</name>
    <dbReference type="NCBI Taxonomy" id="1502156"/>
    <lineage>
        <taxon>Bacteria</taxon>
        <taxon>Pseudomonadati</taxon>
        <taxon>Pseudomonadota</taxon>
        <taxon>Alphaproteobacteria</taxon>
        <taxon>Hyphomicrobiales</taxon>
        <taxon>Phyllobacteriaceae</taxon>
        <taxon>Tianweitania</taxon>
    </lineage>
</organism>
<proteinExistence type="predicted"/>
<dbReference type="Gene3D" id="6.20.20.10">
    <property type="match status" value="1"/>
</dbReference>
<dbReference type="EMBL" id="JAGIYY010000003">
    <property type="protein sequence ID" value="MBP0439541.1"/>
    <property type="molecule type" value="Genomic_DNA"/>
</dbReference>
<dbReference type="InterPro" id="IPR036410">
    <property type="entry name" value="HSP_DnaJ_Cys-rich_dom_sf"/>
</dbReference>